<keyword evidence="2" id="KW-0472">Membrane</keyword>
<accession>A0A852WCN8</accession>
<evidence type="ECO:0000256" key="1">
    <source>
        <dbReference type="SAM" id="MobiDB-lite"/>
    </source>
</evidence>
<evidence type="ECO:0000256" key="2">
    <source>
        <dbReference type="SAM" id="Phobius"/>
    </source>
</evidence>
<keyword evidence="2" id="KW-0812">Transmembrane</keyword>
<dbReference type="InterPro" id="IPR046491">
    <property type="entry name" value="DUF6584"/>
</dbReference>
<feature type="transmembrane region" description="Helical" evidence="2">
    <location>
        <begin position="146"/>
        <end position="170"/>
    </location>
</feature>
<dbReference type="Proteomes" id="UP000573599">
    <property type="component" value="Unassembled WGS sequence"/>
</dbReference>
<evidence type="ECO:0000313" key="3">
    <source>
        <dbReference type="EMBL" id="NYG06798.1"/>
    </source>
</evidence>
<comment type="caution">
    <text evidence="3">The sequence shown here is derived from an EMBL/GenBank/DDBJ whole genome shotgun (WGS) entry which is preliminary data.</text>
</comment>
<keyword evidence="2" id="KW-1133">Transmembrane helix</keyword>
<dbReference type="EMBL" id="JACCAB010000001">
    <property type="protein sequence ID" value="NYG06798.1"/>
    <property type="molecule type" value="Genomic_DNA"/>
</dbReference>
<proteinExistence type="predicted"/>
<dbReference type="Pfam" id="PF20225">
    <property type="entry name" value="DUF6584"/>
    <property type="match status" value="1"/>
</dbReference>
<dbReference type="RefSeq" id="WP_179421229.1">
    <property type="nucleotide sequence ID" value="NZ_JACCAB010000001.1"/>
</dbReference>
<name>A0A852WCN8_9MICO</name>
<evidence type="ECO:0000313" key="4">
    <source>
        <dbReference type="Proteomes" id="UP000573599"/>
    </source>
</evidence>
<reference evidence="3 4" key="1">
    <citation type="submission" date="2020-07" db="EMBL/GenBank/DDBJ databases">
        <title>Sequencing the genomes of 1000 actinobacteria strains.</title>
        <authorList>
            <person name="Klenk H.-P."/>
        </authorList>
    </citation>
    <scope>NUCLEOTIDE SEQUENCE [LARGE SCALE GENOMIC DNA]</scope>
    <source>
        <strain evidence="3 4">DSM 23987</strain>
    </source>
</reference>
<keyword evidence="4" id="KW-1185">Reference proteome</keyword>
<gene>
    <name evidence="3" type="ORF">BJ986_001285</name>
</gene>
<sequence length="173" mass="18742">MTEEASTQPSSRTSNAVLRARADLEAGREWKARERLVGHLAGEFDAEALELLGEVNYAMRDLPAAGAAWFGTARRGHDVDEAVEAWRERHGDHFGQMWSSLPRSVREREGNKRVDALRRRAEQTQAPTTPPAATPSGEGGPDAATIIAIALAVLFVVCAVIGFVTLLAWITPG</sequence>
<feature type="region of interest" description="Disordered" evidence="1">
    <location>
        <begin position="107"/>
        <end position="139"/>
    </location>
</feature>
<dbReference type="AlphaFoldDB" id="A0A852WCN8"/>
<protein>
    <submittedName>
        <fullName evidence="3">Uncharacterized protein</fullName>
    </submittedName>
</protein>
<organism evidence="3 4">
    <name type="scientific">Pedococcus badiiscoriae</name>
    <dbReference type="NCBI Taxonomy" id="642776"/>
    <lineage>
        <taxon>Bacteria</taxon>
        <taxon>Bacillati</taxon>
        <taxon>Actinomycetota</taxon>
        <taxon>Actinomycetes</taxon>
        <taxon>Micrococcales</taxon>
        <taxon>Intrasporangiaceae</taxon>
        <taxon>Pedococcus</taxon>
    </lineage>
</organism>
<feature type="compositionally biased region" description="Basic and acidic residues" evidence="1">
    <location>
        <begin position="107"/>
        <end position="122"/>
    </location>
</feature>